<sequence>MIADNIDYAQRELGLNIKVLVCDRCRLNISAVRELRKKKPEYESIVSVIDYSHLLKDIYINLQKGKFQNPDVKYEILHRVYRNEKSNEKFKLCPQLTKKHFTKSWYAGRYREHLYAAEVFSNSMIGAIQFALDSNWFGDQRREIVTTTKVFVETINFLSNEFNILGYHNTSTDRNNFQATNETLSYLRKFLETLKRPGNKMDSLDNLIATIDAVINLKNNLFTDEENKSMQLNLGKLDQDCLERLFYEQLKIVRNKFKSSKSVFETKQFFSKLMSWKIVRGKFDEDDESLVDNSIDEIGLENYFTNCAEASFPIISGNNEKEQAEQAARHFFTECVVDRYFKLTNACLKCSNVMMKEDKPTLECLNICGKIYATYFPILNTEKLISGLRKKIFDEIVSSNRTLAALLMLPLSLLLLLP</sequence>
<evidence type="ECO:0000313" key="2">
    <source>
        <dbReference type="Proteomes" id="UP000092445"/>
    </source>
</evidence>
<organism evidence="1 2">
    <name type="scientific">Glossina pallidipes</name>
    <name type="common">Tsetse fly</name>
    <dbReference type="NCBI Taxonomy" id="7398"/>
    <lineage>
        <taxon>Eukaryota</taxon>
        <taxon>Metazoa</taxon>
        <taxon>Ecdysozoa</taxon>
        <taxon>Arthropoda</taxon>
        <taxon>Hexapoda</taxon>
        <taxon>Insecta</taxon>
        <taxon>Pterygota</taxon>
        <taxon>Neoptera</taxon>
        <taxon>Endopterygota</taxon>
        <taxon>Diptera</taxon>
        <taxon>Brachycera</taxon>
        <taxon>Muscomorpha</taxon>
        <taxon>Hippoboscoidea</taxon>
        <taxon>Glossinidae</taxon>
        <taxon>Glossina</taxon>
    </lineage>
</organism>
<dbReference type="VEuPathDB" id="VectorBase:GPAI038404"/>
<dbReference type="AlphaFoldDB" id="A0A1B0A9E3"/>
<protein>
    <submittedName>
        <fullName evidence="1">Uncharacterized protein</fullName>
    </submittedName>
</protein>
<dbReference type="STRING" id="7398.A0A1B0A9E3"/>
<proteinExistence type="predicted"/>
<dbReference type="EnsemblMetazoa" id="GPAI038404-RA">
    <property type="protein sequence ID" value="GPAI038404-PA"/>
    <property type="gene ID" value="GPAI038404"/>
</dbReference>
<accession>A0A1B0A9E3</accession>
<keyword evidence="2" id="KW-1185">Reference proteome</keyword>
<name>A0A1B0A9E3_GLOPL</name>
<dbReference type="Proteomes" id="UP000092445">
    <property type="component" value="Unassembled WGS sequence"/>
</dbReference>
<evidence type="ECO:0000313" key="1">
    <source>
        <dbReference type="EnsemblMetazoa" id="GPAI038404-PA"/>
    </source>
</evidence>
<reference evidence="2" key="1">
    <citation type="submission" date="2014-03" db="EMBL/GenBank/DDBJ databases">
        <authorList>
            <person name="Aksoy S."/>
            <person name="Warren W."/>
            <person name="Wilson R.K."/>
        </authorList>
    </citation>
    <scope>NUCLEOTIDE SEQUENCE [LARGE SCALE GENOMIC DNA]</scope>
    <source>
        <strain evidence="2">IAEA</strain>
    </source>
</reference>
<reference evidence="1" key="2">
    <citation type="submission" date="2020-05" db="UniProtKB">
        <authorList>
            <consortium name="EnsemblMetazoa"/>
        </authorList>
    </citation>
    <scope>IDENTIFICATION</scope>
    <source>
        <strain evidence="1">IAEA</strain>
    </source>
</reference>